<dbReference type="PROSITE" id="PS50071">
    <property type="entry name" value="HOMEOBOX_2"/>
    <property type="match status" value="1"/>
</dbReference>
<keyword evidence="1 2" id="KW-0539">Nucleus</keyword>
<protein>
    <submittedName>
        <fullName evidence="4">Mating_type_MTLa1</fullName>
    </submittedName>
</protein>
<dbReference type="InterPro" id="IPR001356">
    <property type="entry name" value="HD"/>
</dbReference>
<dbReference type="OrthoDB" id="10431972at2759"/>
<gene>
    <name evidence="4" type="ORF">C7M61_005294</name>
</gene>
<dbReference type="SUPFAM" id="SSF46689">
    <property type="entry name" value="Homeodomain-like"/>
    <property type="match status" value="1"/>
</dbReference>
<keyword evidence="1 2" id="KW-0371">Homeobox</keyword>
<dbReference type="GeneID" id="36568679"/>
<evidence type="ECO:0000256" key="2">
    <source>
        <dbReference type="RuleBase" id="RU000682"/>
    </source>
</evidence>
<keyword evidence="5" id="KW-1185">Reference proteome</keyword>
<evidence type="ECO:0000256" key="1">
    <source>
        <dbReference type="PROSITE-ProRule" id="PRU00108"/>
    </source>
</evidence>
<dbReference type="Pfam" id="PF00046">
    <property type="entry name" value="Homeodomain"/>
    <property type="match status" value="1"/>
</dbReference>
<accession>A0A2P7YFM0</accession>
<keyword evidence="1 2" id="KW-0238">DNA-binding</keyword>
<dbReference type="AlphaFoldDB" id="A0A2P7YFM0"/>
<comment type="subcellular location">
    <subcellularLocation>
        <location evidence="1 2">Nucleus</location>
    </subcellularLocation>
</comment>
<dbReference type="GO" id="GO:0003677">
    <property type="term" value="F:DNA binding"/>
    <property type="evidence" value="ECO:0007669"/>
    <property type="project" value="UniProtKB-UniRule"/>
</dbReference>
<dbReference type="Gene3D" id="1.10.10.60">
    <property type="entry name" value="Homeodomain-like"/>
    <property type="match status" value="1"/>
</dbReference>
<reference evidence="4 5" key="1">
    <citation type="submission" date="2018-03" db="EMBL/GenBank/DDBJ databases">
        <title>Candida pseudohaemulonii genome assembly and annotation.</title>
        <authorList>
            <person name="Munoz J.F."/>
            <person name="Gade L.G."/>
            <person name="Chow N.A."/>
            <person name="Litvintseva A.P."/>
            <person name="Loparev V.N."/>
            <person name="Cuomo C.A."/>
        </authorList>
    </citation>
    <scope>NUCLEOTIDE SEQUENCE [LARGE SCALE GENOMIC DNA]</scope>
    <source>
        <strain evidence="4 5">B12108</strain>
    </source>
</reference>
<dbReference type="InterPro" id="IPR009057">
    <property type="entry name" value="Homeodomain-like_sf"/>
</dbReference>
<sequence length="125" mass="14016">MHAPSKYNGSFLMIPTNPKLTSEAGLGLLLARSIDQVFLFKRVTSTPGPPEKPLDSTQLCEATAIVRNESICAKRRRLHLSHTLKQHLEHVFSMTPHPSRAECDVIAKSCQLSPRQVRVWVCMLL</sequence>
<feature type="domain" description="Homeobox" evidence="3">
    <location>
        <begin position="71"/>
        <end position="121"/>
    </location>
</feature>
<organism evidence="4 5">
    <name type="scientific">Candidozyma pseudohaemuli</name>
    <dbReference type="NCBI Taxonomy" id="418784"/>
    <lineage>
        <taxon>Eukaryota</taxon>
        <taxon>Fungi</taxon>
        <taxon>Dikarya</taxon>
        <taxon>Ascomycota</taxon>
        <taxon>Saccharomycotina</taxon>
        <taxon>Pichiomycetes</taxon>
        <taxon>Metschnikowiaceae</taxon>
        <taxon>Candidozyma</taxon>
    </lineage>
</organism>
<dbReference type="RefSeq" id="XP_024711648.1">
    <property type="nucleotide sequence ID" value="XM_024860599.1"/>
</dbReference>
<dbReference type="EMBL" id="PYFQ01000019">
    <property type="protein sequence ID" value="PSK34762.1"/>
    <property type="molecule type" value="Genomic_DNA"/>
</dbReference>
<evidence type="ECO:0000313" key="5">
    <source>
        <dbReference type="Proteomes" id="UP000241107"/>
    </source>
</evidence>
<dbReference type="CDD" id="cd00086">
    <property type="entry name" value="homeodomain"/>
    <property type="match status" value="1"/>
</dbReference>
<dbReference type="Proteomes" id="UP000241107">
    <property type="component" value="Unassembled WGS sequence"/>
</dbReference>
<comment type="caution">
    <text evidence="4">The sequence shown here is derived from an EMBL/GenBank/DDBJ whole genome shotgun (WGS) entry which is preliminary data.</text>
</comment>
<evidence type="ECO:0000313" key="4">
    <source>
        <dbReference type="EMBL" id="PSK34762.1"/>
    </source>
</evidence>
<evidence type="ECO:0000259" key="3">
    <source>
        <dbReference type="PROSITE" id="PS50071"/>
    </source>
</evidence>
<feature type="DNA-binding region" description="Homeobox" evidence="1">
    <location>
        <begin position="73"/>
        <end position="122"/>
    </location>
</feature>
<dbReference type="GO" id="GO:0005634">
    <property type="term" value="C:nucleus"/>
    <property type="evidence" value="ECO:0007669"/>
    <property type="project" value="UniProtKB-SubCell"/>
</dbReference>
<proteinExistence type="predicted"/>
<name>A0A2P7YFM0_9ASCO</name>
<dbReference type="VEuPathDB" id="FungiDB:C7M61_005294"/>
<dbReference type="SMART" id="SM00389">
    <property type="entry name" value="HOX"/>
    <property type="match status" value="1"/>
</dbReference>